<dbReference type="SUPFAM" id="SSF142433">
    <property type="entry name" value="CinA-like"/>
    <property type="match status" value="1"/>
</dbReference>
<dbReference type="NCBIfam" id="TIGR00200">
    <property type="entry name" value="cinA_nterm"/>
    <property type="match status" value="1"/>
</dbReference>
<dbReference type="PANTHER" id="PTHR13939">
    <property type="entry name" value="NICOTINAMIDE-NUCLEOTIDE AMIDOHYDROLASE PNCC"/>
    <property type="match status" value="1"/>
</dbReference>
<dbReference type="InterPro" id="IPR001453">
    <property type="entry name" value="MoaB/Mog_dom"/>
</dbReference>
<reference evidence="2 3" key="1">
    <citation type="journal article" date="2016" name="J. Zhejiang Univ. Sci. B">
        <title>Antibiotic resistance mechanisms of Myroides sp.</title>
        <authorList>
            <person name="Hu S."/>
            <person name="Yuan S."/>
            <person name="Qu H."/>
            <person name="Jiang T."/>
            <person name="Zhou Y."/>
            <person name="Wang M."/>
            <person name="Ming D."/>
        </authorList>
    </citation>
    <scope>NUCLEOTIDE SEQUENCE [LARGE SCALE GENOMIC DNA]</scope>
    <source>
        <strain evidence="2 3">PR63039</strain>
    </source>
</reference>
<dbReference type="SUPFAM" id="SSF53218">
    <property type="entry name" value="Molybdenum cofactor biosynthesis proteins"/>
    <property type="match status" value="1"/>
</dbReference>
<dbReference type="InterPro" id="IPR036425">
    <property type="entry name" value="MoaB/Mog-like_dom_sf"/>
</dbReference>
<dbReference type="eggNOG" id="COG1058">
    <property type="taxonomic scope" value="Bacteria"/>
</dbReference>
<dbReference type="NCBIfam" id="TIGR00177">
    <property type="entry name" value="molyb_syn"/>
    <property type="match status" value="1"/>
</dbReference>
<dbReference type="InterPro" id="IPR036653">
    <property type="entry name" value="CinA-like_C"/>
</dbReference>
<sequence>MKASIITIGDEILIGQIVDTNSVYLAKELDLLGFEVSEIITISDKKESIEKAMSSQMGQVDLVIMTGGLGPTKDDVTKKVFCDFFEDHLVIDEQVLAHVTTLIENYFKRPISEVNKQQALVPSTSTVLFNTVGTAPGMLMQKNNTTFVSFPGVPLEMKTIFSEQLVPYIKDHFKGVFNIHKTIITYGIGESLLAEYLEDWENNLPSDIKLAYLPSPGKVRLRLSSRGSNQDFLSQSIEMQIDRMPESVKAYIRAYEDIDFPEIIIKELQIRNKTISFAESCTGGRLAVMFNAKPGSSAYFKGGMVCYATESKVNILGVNQDTINKYTVVSEEVAMEMAEQARLKFNSDYAIATTGNAGPSKGDSDVEVGTVCIGIATPIGVFTKKYELGQPREKVINSAIAKGLELIYNEILKK</sequence>
<comment type="similarity">
    <text evidence="1">Belongs to the CinA family.</text>
</comment>
<evidence type="ECO:0000256" key="1">
    <source>
        <dbReference type="HAMAP-Rule" id="MF_00226"/>
    </source>
</evidence>
<dbReference type="RefSeq" id="WP_006260305.1">
    <property type="nucleotide sequence ID" value="NZ_BCMQ01000007.1"/>
</dbReference>
<dbReference type="Pfam" id="PF02464">
    <property type="entry name" value="CinA"/>
    <property type="match status" value="1"/>
</dbReference>
<dbReference type="HAMAP" id="MF_00226_B">
    <property type="entry name" value="CinA_B"/>
    <property type="match status" value="1"/>
</dbReference>
<dbReference type="EMBL" id="CP013690">
    <property type="protein sequence ID" value="ALU24988.1"/>
    <property type="molecule type" value="Genomic_DNA"/>
</dbReference>
<dbReference type="InterPro" id="IPR008135">
    <property type="entry name" value="Competence-induced_CinA"/>
</dbReference>
<dbReference type="SMART" id="SM00852">
    <property type="entry name" value="MoCF_biosynth"/>
    <property type="match status" value="1"/>
</dbReference>
<dbReference type="PANTHER" id="PTHR13939:SF0">
    <property type="entry name" value="NMN AMIDOHYDROLASE-LIKE PROTEIN YFAY"/>
    <property type="match status" value="1"/>
</dbReference>
<evidence type="ECO:0000313" key="2">
    <source>
        <dbReference type="EMBL" id="ALU24988.1"/>
    </source>
</evidence>
<dbReference type="Pfam" id="PF18146">
    <property type="entry name" value="CinA_KH"/>
    <property type="match status" value="1"/>
</dbReference>
<protein>
    <recommendedName>
        <fullName evidence="1">CinA-like protein</fullName>
    </recommendedName>
</protein>
<dbReference type="CDD" id="cd00885">
    <property type="entry name" value="cinA"/>
    <property type="match status" value="1"/>
</dbReference>
<dbReference type="GeneID" id="66973611"/>
<evidence type="ECO:0000313" key="3">
    <source>
        <dbReference type="Proteomes" id="UP000069030"/>
    </source>
</evidence>
<dbReference type="InterPro" id="IPR008136">
    <property type="entry name" value="CinA_C"/>
</dbReference>
<proteinExistence type="inferred from homology"/>
<dbReference type="InterPro" id="IPR050101">
    <property type="entry name" value="CinA"/>
</dbReference>
<dbReference type="NCBIfam" id="TIGR00199">
    <property type="entry name" value="PncC_domain"/>
    <property type="match status" value="1"/>
</dbReference>
<dbReference type="InterPro" id="IPR041424">
    <property type="entry name" value="CinA_KH"/>
</dbReference>
<dbReference type="Pfam" id="PF00994">
    <property type="entry name" value="MoCF_biosynth"/>
    <property type="match status" value="1"/>
</dbReference>
<organism evidence="2 3">
    <name type="scientific">Myroides odoratimimus</name>
    <dbReference type="NCBI Taxonomy" id="76832"/>
    <lineage>
        <taxon>Bacteria</taxon>
        <taxon>Pseudomonadati</taxon>
        <taxon>Bacteroidota</taxon>
        <taxon>Flavobacteriia</taxon>
        <taxon>Flavobacteriales</taxon>
        <taxon>Flavobacteriaceae</taxon>
        <taxon>Myroides</taxon>
    </lineage>
</organism>
<dbReference type="AlphaFoldDB" id="A0A0S7EHA3"/>
<dbReference type="KEGG" id="mod:AS202_01835"/>
<accession>A0A0S7EHA3</accession>
<dbReference type="Gene3D" id="3.40.980.10">
    <property type="entry name" value="MoaB/Mog-like domain"/>
    <property type="match status" value="1"/>
</dbReference>
<dbReference type="PIRSF" id="PIRSF006728">
    <property type="entry name" value="CinA"/>
    <property type="match status" value="1"/>
</dbReference>
<name>A0A0S7EHA3_9FLAO</name>
<dbReference type="Proteomes" id="UP000069030">
    <property type="component" value="Chromosome"/>
</dbReference>
<gene>
    <name evidence="2" type="ORF">AS202_01835</name>
</gene>
<dbReference type="Gene3D" id="3.90.950.20">
    <property type="entry name" value="CinA-like"/>
    <property type="match status" value="1"/>
</dbReference>
<dbReference type="eggNOG" id="COG1546">
    <property type="taxonomic scope" value="Bacteria"/>
</dbReference>